<dbReference type="PANTHER" id="PTHR28051">
    <property type="entry name" value="PROTEIN MTL1-RELATED"/>
    <property type="match status" value="1"/>
</dbReference>
<dbReference type="HOGENOM" id="CLU_774099_0_0_1"/>
<feature type="compositionally biased region" description="Polar residues" evidence="1">
    <location>
        <begin position="185"/>
        <end position="195"/>
    </location>
</feature>
<accession>A0A0C3H0P5</accession>
<feature type="region of interest" description="Disordered" evidence="1">
    <location>
        <begin position="175"/>
        <end position="195"/>
    </location>
</feature>
<dbReference type="STRING" id="913774.A0A0C3H0P5"/>
<evidence type="ECO:0000256" key="1">
    <source>
        <dbReference type="SAM" id="MobiDB-lite"/>
    </source>
</evidence>
<reference evidence="3 4" key="1">
    <citation type="submission" date="2014-04" db="EMBL/GenBank/DDBJ databases">
        <authorList>
            <consortium name="DOE Joint Genome Institute"/>
            <person name="Kuo A."/>
            <person name="Martino E."/>
            <person name="Perotto S."/>
            <person name="Kohler A."/>
            <person name="Nagy L.G."/>
            <person name="Floudas D."/>
            <person name="Copeland A."/>
            <person name="Barry K.W."/>
            <person name="Cichocki N."/>
            <person name="Veneault-Fourrey C."/>
            <person name="LaButti K."/>
            <person name="Lindquist E.A."/>
            <person name="Lipzen A."/>
            <person name="Lundell T."/>
            <person name="Morin E."/>
            <person name="Murat C."/>
            <person name="Sun H."/>
            <person name="Tunlid A."/>
            <person name="Henrissat B."/>
            <person name="Grigoriev I.V."/>
            <person name="Hibbett D.S."/>
            <person name="Martin F."/>
            <person name="Nordberg H.P."/>
            <person name="Cantor M.N."/>
            <person name="Hua S.X."/>
        </authorList>
    </citation>
    <scope>NUCLEOTIDE SEQUENCE [LARGE SCALE GENOMIC DNA]</scope>
    <source>
        <strain evidence="3 4">Zn</strain>
    </source>
</reference>
<dbReference type="GO" id="GO:0007039">
    <property type="term" value="P:protein catabolic process in the vacuole"/>
    <property type="evidence" value="ECO:0007669"/>
    <property type="project" value="TreeGrafter"/>
</dbReference>
<dbReference type="InterPro" id="IPR013860">
    <property type="entry name" value="AreA_GATA"/>
</dbReference>
<keyword evidence="4" id="KW-1185">Reference proteome</keyword>
<dbReference type="Proteomes" id="UP000054321">
    <property type="component" value="Unassembled WGS sequence"/>
</dbReference>
<organism evidence="3 4">
    <name type="scientific">Oidiodendron maius (strain Zn)</name>
    <dbReference type="NCBI Taxonomy" id="913774"/>
    <lineage>
        <taxon>Eukaryota</taxon>
        <taxon>Fungi</taxon>
        <taxon>Dikarya</taxon>
        <taxon>Ascomycota</taxon>
        <taxon>Pezizomycotina</taxon>
        <taxon>Leotiomycetes</taxon>
        <taxon>Leotiomycetes incertae sedis</taxon>
        <taxon>Myxotrichaceae</taxon>
        <taxon>Oidiodendron</taxon>
    </lineage>
</organism>
<dbReference type="GO" id="GO:0042149">
    <property type="term" value="P:cellular response to glucose starvation"/>
    <property type="evidence" value="ECO:0007669"/>
    <property type="project" value="TreeGrafter"/>
</dbReference>
<reference evidence="4" key="2">
    <citation type="submission" date="2015-01" db="EMBL/GenBank/DDBJ databases">
        <title>Evolutionary Origins and Diversification of the Mycorrhizal Mutualists.</title>
        <authorList>
            <consortium name="DOE Joint Genome Institute"/>
            <consortium name="Mycorrhizal Genomics Consortium"/>
            <person name="Kohler A."/>
            <person name="Kuo A."/>
            <person name="Nagy L.G."/>
            <person name="Floudas D."/>
            <person name="Copeland A."/>
            <person name="Barry K.W."/>
            <person name="Cichocki N."/>
            <person name="Veneault-Fourrey C."/>
            <person name="LaButti K."/>
            <person name="Lindquist E.A."/>
            <person name="Lipzen A."/>
            <person name="Lundell T."/>
            <person name="Morin E."/>
            <person name="Murat C."/>
            <person name="Riley R."/>
            <person name="Ohm R."/>
            <person name="Sun H."/>
            <person name="Tunlid A."/>
            <person name="Henrissat B."/>
            <person name="Grigoriev I.V."/>
            <person name="Hibbett D.S."/>
            <person name="Martin F."/>
        </authorList>
    </citation>
    <scope>NUCLEOTIDE SEQUENCE [LARGE SCALE GENOMIC DNA]</scope>
    <source>
        <strain evidence="4">Zn</strain>
    </source>
</reference>
<dbReference type="AlphaFoldDB" id="A0A0C3H0P5"/>
<feature type="domain" description="Nitrogen regulatory protein areA GATA-like" evidence="2">
    <location>
        <begin position="113"/>
        <end position="140"/>
    </location>
</feature>
<dbReference type="InterPro" id="IPR052292">
    <property type="entry name" value="Glucose_repression_reg"/>
</dbReference>
<gene>
    <name evidence="3" type="ORF">OIDMADRAFT_58507</name>
</gene>
<sequence>MLYTEPGFSSICSTPAGWSLDCPSKYNQEDQIVFPPYNEVGYLELIGILEPPEGHPINTSDTNLSISKSALSHVSISDRLIKHAADDSVVRLQPSRNVDYLSHDWKEEDLWSSWKFIVSKRKADDNDTRLENASWRTWTKSRYRLKTIPPESLNWYKDCDDTSLYGPFQQGSTKSLTKASEAHGMSSNPTSKSNSFLKTKPILKKRGISETMLRKSQLSASLLKKQCSIALNQPHLKQPDIASMTYTSESLSGCHPNFISTISSSGTQFCHSQKRHIHFNEEVKQCIALSVKMPDYAAESQSTYCCNEGGYNGGDVMARKNNSARNSIPLHRMATARPSVHNNDNTIALLPSTMLKCN</sequence>
<dbReference type="GO" id="GO:0005773">
    <property type="term" value="C:vacuole"/>
    <property type="evidence" value="ECO:0007669"/>
    <property type="project" value="GOC"/>
</dbReference>
<dbReference type="OrthoDB" id="5563539at2759"/>
<evidence type="ECO:0000313" key="4">
    <source>
        <dbReference type="Proteomes" id="UP000054321"/>
    </source>
</evidence>
<dbReference type="Pfam" id="PF08550">
    <property type="entry name" value="GATA_AreA"/>
    <property type="match status" value="1"/>
</dbReference>
<protein>
    <recommendedName>
        <fullName evidence="2">Nitrogen regulatory protein areA GATA-like domain-containing protein</fullName>
    </recommendedName>
</protein>
<dbReference type="EMBL" id="KN832883">
    <property type="protein sequence ID" value="KIM96959.1"/>
    <property type="molecule type" value="Genomic_DNA"/>
</dbReference>
<dbReference type="PANTHER" id="PTHR28051:SF1">
    <property type="entry name" value="PROTEIN MTL1-RELATED"/>
    <property type="match status" value="1"/>
</dbReference>
<name>A0A0C3H0P5_OIDMZ</name>
<evidence type="ECO:0000313" key="3">
    <source>
        <dbReference type="EMBL" id="KIM96959.1"/>
    </source>
</evidence>
<proteinExistence type="predicted"/>
<evidence type="ECO:0000259" key="2">
    <source>
        <dbReference type="Pfam" id="PF08550"/>
    </source>
</evidence>
<dbReference type="InParanoid" id="A0A0C3H0P5"/>